<dbReference type="GO" id="GO:0016747">
    <property type="term" value="F:acyltransferase activity, transferring groups other than amino-acyl groups"/>
    <property type="evidence" value="ECO:0007669"/>
    <property type="project" value="InterPro"/>
</dbReference>
<dbReference type="PROSITE" id="PS51186">
    <property type="entry name" value="GNAT"/>
    <property type="match status" value="1"/>
</dbReference>
<dbReference type="Gene3D" id="3.40.630.30">
    <property type="match status" value="1"/>
</dbReference>
<name>A0A1Q9H7H5_9GAMM</name>
<dbReference type="PANTHER" id="PTHR43800:SF1">
    <property type="entry name" value="PEPTIDYL-LYSINE N-ACETYLTRANSFERASE YJAB"/>
    <property type="match status" value="1"/>
</dbReference>
<comment type="caution">
    <text evidence="4">The sequence shown here is derived from an EMBL/GenBank/DDBJ whole genome shotgun (WGS) entry which is preliminary data.</text>
</comment>
<dbReference type="STRING" id="1903952.BIT28_14095"/>
<evidence type="ECO:0000259" key="3">
    <source>
        <dbReference type="PROSITE" id="PS51186"/>
    </source>
</evidence>
<protein>
    <recommendedName>
        <fullName evidence="3">N-acetyltransferase domain-containing protein</fullName>
    </recommendedName>
</protein>
<accession>A0A1Q9H7H5</accession>
<evidence type="ECO:0000313" key="4">
    <source>
        <dbReference type="EMBL" id="OLQ83755.1"/>
    </source>
</evidence>
<sequence length="181" mass="20659">MNQCKKVNNLKIRRALLGDISQMVHVEKESGAVFSAMPVEFLSCLPENLPLHSKEFYEQAVRNNGAWLAELDSKIVGFICLENIEEESSIHISEFAVDYNYQRKGIGNQLLSFVINFAQNESKDITLTTFSNVPWNANYYRNCGFITLNVNDLNDRLKSLIKNEVETGLPEQYRCAMKLTV</sequence>
<evidence type="ECO:0000256" key="2">
    <source>
        <dbReference type="ARBA" id="ARBA00023315"/>
    </source>
</evidence>
<proteinExistence type="predicted"/>
<organism evidence="4 5">
    <name type="scientific">Photobacterium proteolyticum</name>
    <dbReference type="NCBI Taxonomy" id="1903952"/>
    <lineage>
        <taxon>Bacteria</taxon>
        <taxon>Pseudomonadati</taxon>
        <taxon>Pseudomonadota</taxon>
        <taxon>Gammaproteobacteria</taxon>
        <taxon>Vibrionales</taxon>
        <taxon>Vibrionaceae</taxon>
        <taxon>Photobacterium</taxon>
    </lineage>
</organism>
<dbReference type="SUPFAM" id="SSF55729">
    <property type="entry name" value="Acyl-CoA N-acyltransferases (Nat)"/>
    <property type="match status" value="1"/>
</dbReference>
<dbReference type="Pfam" id="PF00583">
    <property type="entry name" value="Acetyltransf_1"/>
    <property type="match status" value="1"/>
</dbReference>
<gene>
    <name evidence="4" type="ORF">BIT28_14095</name>
</gene>
<dbReference type="InterPro" id="IPR016181">
    <property type="entry name" value="Acyl_CoA_acyltransferase"/>
</dbReference>
<dbReference type="AlphaFoldDB" id="A0A1Q9H7H5"/>
<keyword evidence="2" id="KW-0012">Acyltransferase</keyword>
<evidence type="ECO:0000313" key="5">
    <source>
        <dbReference type="Proteomes" id="UP000186905"/>
    </source>
</evidence>
<feature type="domain" description="N-acetyltransferase" evidence="3">
    <location>
        <begin position="10"/>
        <end position="181"/>
    </location>
</feature>
<keyword evidence="5" id="KW-1185">Reference proteome</keyword>
<reference evidence="4 5" key="1">
    <citation type="submission" date="2016-09" db="EMBL/GenBank/DDBJ databases">
        <title>Photobacterium proteolyticum sp. nov. a protease producing bacterium isolated from ocean sediments of Laizhou Bay.</title>
        <authorList>
            <person name="Li Y."/>
        </authorList>
    </citation>
    <scope>NUCLEOTIDE SEQUENCE [LARGE SCALE GENOMIC DNA]</scope>
    <source>
        <strain evidence="4 5">13-12</strain>
    </source>
</reference>
<dbReference type="Proteomes" id="UP000186905">
    <property type="component" value="Unassembled WGS sequence"/>
</dbReference>
<dbReference type="EMBL" id="MJIL01000029">
    <property type="protein sequence ID" value="OLQ83755.1"/>
    <property type="molecule type" value="Genomic_DNA"/>
</dbReference>
<dbReference type="CDD" id="cd04301">
    <property type="entry name" value="NAT_SF"/>
    <property type="match status" value="1"/>
</dbReference>
<dbReference type="PANTHER" id="PTHR43800">
    <property type="entry name" value="PEPTIDYL-LYSINE N-ACETYLTRANSFERASE YJAB"/>
    <property type="match status" value="1"/>
</dbReference>
<evidence type="ECO:0000256" key="1">
    <source>
        <dbReference type="ARBA" id="ARBA00022679"/>
    </source>
</evidence>
<keyword evidence="1" id="KW-0808">Transferase</keyword>
<dbReference type="InterPro" id="IPR000182">
    <property type="entry name" value="GNAT_dom"/>
</dbReference>